<keyword evidence="9" id="KW-0378">Hydrolase</keyword>
<dbReference type="InterPro" id="IPR019489">
    <property type="entry name" value="Clp_ATPase_C"/>
</dbReference>
<dbReference type="GO" id="GO:0005524">
    <property type="term" value="F:ATP binding"/>
    <property type="evidence" value="ECO:0007669"/>
    <property type="project" value="UniProtKB-KW"/>
</dbReference>
<dbReference type="Gene3D" id="1.10.8.60">
    <property type="match status" value="2"/>
</dbReference>
<evidence type="ECO:0000256" key="5">
    <source>
        <dbReference type="PROSITE-ProRule" id="PRU01251"/>
    </source>
</evidence>
<dbReference type="Pfam" id="PF00004">
    <property type="entry name" value="AAA"/>
    <property type="match status" value="1"/>
</dbReference>
<organism evidence="9 10">
    <name type="scientific">Chloropicon roscoffensis</name>
    <dbReference type="NCBI Taxonomy" id="1461544"/>
    <lineage>
        <taxon>Eukaryota</taxon>
        <taxon>Viridiplantae</taxon>
        <taxon>Chlorophyta</taxon>
        <taxon>Chloropicophyceae</taxon>
        <taxon>Chloropicales</taxon>
        <taxon>Chloropicaceae</taxon>
        <taxon>Chloropicon</taxon>
    </lineage>
</organism>
<keyword evidence="3 6" id="KW-0067">ATP-binding</keyword>
<keyword evidence="4 6" id="KW-0143">Chaperone</keyword>
<evidence type="ECO:0000256" key="7">
    <source>
        <dbReference type="SAM" id="MobiDB-lite"/>
    </source>
</evidence>
<dbReference type="PRINTS" id="PR00300">
    <property type="entry name" value="CLPPROTEASEA"/>
</dbReference>
<name>A0AAX4NY96_9CHLO</name>
<dbReference type="GO" id="GO:0008233">
    <property type="term" value="F:peptidase activity"/>
    <property type="evidence" value="ECO:0007669"/>
    <property type="project" value="UniProtKB-KW"/>
</dbReference>
<dbReference type="SMART" id="SM01086">
    <property type="entry name" value="ClpB_D2-small"/>
    <property type="match status" value="1"/>
</dbReference>
<dbReference type="EMBL" id="CP151501">
    <property type="protein sequence ID" value="WZN58860.1"/>
    <property type="molecule type" value="Genomic_DNA"/>
</dbReference>
<dbReference type="Pfam" id="PF17871">
    <property type="entry name" value="AAA_lid_9"/>
    <property type="match status" value="1"/>
</dbReference>
<dbReference type="PANTHER" id="PTHR11638:SF185">
    <property type="entry name" value="ATP-DEPENDENT CLP PROTEASE ATP-BINDING SUBUNIT"/>
    <property type="match status" value="1"/>
</dbReference>
<evidence type="ECO:0000313" key="10">
    <source>
        <dbReference type="Proteomes" id="UP001472866"/>
    </source>
</evidence>
<evidence type="ECO:0000256" key="6">
    <source>
        <dbReference type="RuleBase" id="RU004432"/>
    </source>
</evidence>
<gene>
    <name evidence="9" type="ORF">HKI87_01g03840</name>
</gene>
<dbReference type="GO" id="GO:0006508">
    <property type="term" value="P:proteolysis"/>
    <property type="evidence" value="ECO:0007669"/>
    <property type="project" value="UniProtKB-KW"/>
</dbReference>
<dbReference type="PROSITE" id="PS00871">
    <property type="entry name" value="CLPAB_2"/>
    <property type="match status" value="1"/>
</dbReference>
<proteinExistence type="inferred from homology"/>
<dbReference type="Gene3D" id="3.40.50.300">
    <property type="entry name" value="P-loop containing nucleotide triphosphate hydrolases"/>
    <property type="match status" value="2"/>
</dbReference>
<dbReference type="Pfam" id="PF02861">
    <property type="entry name" value="Clp_N"/>
    <property type="match status" value="1"/>
</dbReference>
<dbReference type="InterPro" id="IPR028299">
    <property type="entry name" value="ClpA/B_CS2"/>
</dbReference>
<dbReference type="InterPro" id="IPR004176">
    <property type="entry name" value="Clp_R_N"/>
</dbReference>
<dbReference type="PROSITE" id="PS00870">
    <property type="entry name" value="CLPAB_1"/>
    <property type="match status" value="1"/>
</dbReference>
<dbReference type="InterPro" id="IPR001270">
    <property type="entry name" value="ClpA/B"/>
</dbReference>
<dbReference type="Gene3D" id="4.10.860.10">
    <property type="entry name" value="UVR domain"/>
    <property type="match status" value="1"/>
</dbReference>
<dbReference type="SUPFAM" id="SSF81923">
    <property type="entry name" value="Double Clp-N motif"/>
    <property type="match status" value="1"/>
</dbReference>
<keyword evidence="10" id="KW-1185">Reference proteome</keyword>
<evidence type="ECO:0000259" key="8">
    <source>
        <dbReference type="PROSITE" id="PS51903"/>
    </source>
</evidence>
<dbReference type="GO" id="GO:0016887">
    <property type="term" value="F:ATP hydrolysis activity"/>
    <property type="evidence" value="ECO:0007669"/>
    <property type="project" value="InterPro"/>
</dbReference>
<dbReference type="InterPro" id="IPR003593">
    <property type="entry name" value="AAA+_ATPase"/>
</dbReference>
<dbReference type="CDD" id="cd00009">
    <property type="entry name" value="AAA"/>
    <property type="match status" value="1"/>
</dbReference>
<dbReference type="CDD" id="cd19499">
    <property type="entry name" value="RecA-like_ClpB_Hsp104-like"/>
    <property type="match status" value="1"/>
</dbReference>
<evidence type="ECO:0000256" key="3">
    <source>
        <dbReference type="ARBA" id="ARBA00022840"/>
    </source>
</evidence>
<dbReference type="FunFam" id="3.40.50.300:FF:000025">
    <property type="entry name" value="ATP-dependent Clp protease subunit"/>
    <property type="match status" value="1"/>
</dbReference>
<dbReference type="InterPro" id="IPR018368">
    <property type="entry name" value="ClpA/B_CS1"/>
</dbReference>
<dbReference type="Proteomes" id="UP001472866">
    <property type="component" value="Chromosome 01"/>
</dbReference>
<dbReference type="GO" id="GO:0034605">
    <property type="term" value="P:cellular response to heat"/>
    <property type="evidence" value="ECO:0007669"/>
    <property type="project" value="TreeGrafter"/>
</dbReference>
<comment type="similarity">
    <text evidence="6">Belongs to the ClpA/ClpB family.</text>
</comment>
<dbReference type="Pfam" id="PF10431">
    <property type="entry name" value="ClpB_D2-small"/>
    <property type="match status" value="1"/>
</dbReference>
<feature type="domain" description="Clp R" evidence="8">
    <location>
        <begin position="78"/>
        <end position="228"/>
    </location>
</feature>
<evidence type="ECO:0000313" key="9">
    <source>
        <dbReference type="EMBL" id="WZN58860.1"/>
    </source>
</evidence>
<keyword evidence="1 5" id="KW-0677">Repeat</keyword>
<evidence type="ECO:0000256" key="1">
    <source>
        <dbReference type="ARBA" id="ARBA00022737"/>
    </source>
</evidence>
<dbReference type="Gene3D" id="1.10.1780.10">
    <property type="entry name" value="Clp, N-terminal domain"/>
    <property type="match status" value="1"/>
</dbReference>
<feature type="region of interest" description="Disordered" evidence="7">
    <location>
        <begin position="1"/>
        <end position="23"/>
    </location>
</feature>
<feature type="region of interest" description="Disordered" evidence="7">
    <location>
        <begin position="229"/>
        <end position="250"/>
    </location>
</feature>
<dbReference type="AlphaFoldDB" id="A0AAX4NY96"/>
<dbReference type="InterPro" id="IPR003959">
    <property type="entry name" value="ATPase_AAA_core"/>
</dbReference>
<protein>
    <submittedName>
        <fullName evidence="9">ATP-dependent Clp protease</fullName>
    </submittedName>
</protein>
<dbReference type="SMART" id="SM00382">
    <property type="entry name" value="AAA"/>
    <property type="match status" value="2"/>
</dbReference>
<dbReference type="InterPro" id="IPR027417">
    <property type="entry name" value="P-loop_NTPase"/>
</dbReference>
<keyword evidence="2 6" id="KW-0547">Nucleotide-binding</keyword>
<dbReference type="PROSITE" id="PS51903">
    <property type="entry name" value="CLP_R"/>
    <property type="match status" value="1"/>
</dbReference>
<dbReference type="InterPro" id="IPR041546">
    <property type="entry name" value="ClpA/ClpB_AAA_lid"/>
</dbReference>
<accession>A0AAX4NY96</accession>
<evidence type="ECO:0000256" key="4">
    <source>
        <dbReference type="ARBA" id="ARBA00023186"/>
    </source>
</evidence>
<dbReference type="FunFam" id="3.40.50.300:FF:000010">
    <property type="entry name" value="Chaperone clpB 1, putative"/>
    <property type="match status" value="1"/>
</dbReference>
<dbReference type="InterPro" id="IPR036628">
    <property type="entry name" value="Clp_N_dom_sf"/>
</dbReference>
<reference evidence="9 10" key="1">
    <citation type="submission" date="2024-03" db="EMBL/GenBank/DDBJ databases">
        <title>Complete genome sequence of the green alga Chloropicon roscoffensis RCC1871.</title>
        <authorList>
            <person name="Lemieux C."/>
            <person name="Pombert J.-F."/>
            <person name="Otis C."/>
            <person name="Turmel M."/>
        </authorList>
    </citation>
    <scope>NUCLEOTIDE SEQUENCE [LARGE SCALE GENOMIC DNA]</scope>
    <source>
        <strain evidence="9 10">RCC1871</strain>
    </source>
</reference>
<dbReference type="PANTHER" id="PTHR11638">
    <property type="entry name" value="ATP-DEPENDENT CLP PROTEASE"/>
    <property type="match status" value="1"/>
</dbReference>
<dbReference type="InterPro" id="IPR050130">
    <property type="entry name" value="ClpA_ClpB"/>
</dbReference>
<evidence type="ECO:0000256" key="2">
    <source>
        <dbReference type="ARBA" id="ARBA00022741"/>
    </source>
</evidence>
<dbReference type="GO" id="GO:0005737">
    <property type="term" value="C:cytoplasm"/>
    <property type="evidence" value="ECO:0007669"/>
    <property type="project" value="TreeGrafter"/>
</dbReference>
<sequence length="949" mass="103970">MNGKLASRRASAPRAPLTAQARSARPCVAARATQAVVSRSAPAPRLTGAFSVGNPLVARGRVGRQSSKATRSVVRMVFERFTERAIKAVMAAQNEARSMGRAEVTTDELLLGLIVEDSASRTSTPPRSGGFMNTGITIQRAREVVKTLRGSGNLGKGVADIPFSVNAKEIFDVALEKSKEMGHNFVAPEHITVALISAENSTINVVIRKLSVEPETVVAEAIKQLNGQTASEGWKKPATQGGRGGQGGQQQKSVLEEFCRDLCQEAAEGYLDPVIGRDTEIMRVMQILARRRKNNPILLGEPGVGKTAIAEGLAQCIVNNTGIQGEELPEFLKDKKIMSLDVGLLMAGAKERGELENRVTKLLQEVTESGKVVLLVDEVHTLVGAGSVGRGGGGGGGLDISNLMKPALARGELQCIGATTLDEHRKYIEKDAALERRFQPVMVDEPSEEDACEIIKGLQERYEKYHQCVFTDEAVQASVKLASRYITDRYLPDKAIDLLDEAGSRSRIASFDKRKKHDAEKTEEHSALWEQYQQVADAKDACVKGQTFEEAALLQQRETELKALMMDSSVDVEDGFLSVVDRDAIEEIITQWTGVPLRQLQDADKSRMLELKQSLGDRVIGQNEAVQAIAKAMQRASVGLKNPNRPIATMLFSGPTGVGKTELAKQLAFECFGSKDAMIRLDMSEYMEKHTVAKIVGSPPGYVGYGEGGKLTEAVRRRPYSLILLDEVEKAHPDVFNILLQVMEDGLLTDSQGRRVSFKNTILILTSNLGSNVIAKGGTKLGFAIPTETPEDAQYNQIRGLVLEELRSYFKPELLNRLDEVVVFRLLEQKEIAKIADLLLDETAGRMADKGIGFEVTRAMMTKLTEEGYDKMYGARPLRRTIMRLIEDYLADALMKNELQEGDIARMDVDENGDVCVTRCIPGEVCVAEEEPEIAYAKFVEVDDETAKV</sequence>
<dbReference type="SUPFAM" id="SSF52540">
    <property type="entry name" value="P-loop containing nucleoside triphosphate hydrolases"/>
    <property type="match status" value="2"/>
</dbReference>
<keyword evidence="9" id="KW-0645">Protease</keyword>
<dbReference type="Pfam" id="PF07724">
    <property type="entry name" value="AAA_2"/>
    <property type="match status" value="1"/>
</dbReference>